<proteinExistence type="predicted"/>
<dbReference type="InterPro" id="IPR041685">
    <property type="entry name" value="AAA_GajA/Old/RecF-like"/>
</dbReference>
<dbReference type="InterPro" id="IPR051396">
    <property type="entry name" value="Bact_Antivir_Def_Nuclease"/>
</dbReference>
<dbReference type="PANTHER" id="PTHR43581">
    <property type="entry name" value="ATP/GTP PHOSPHATASE"/>
    <property type="match status" value="1"/>
</dbReference>
<evidence type="ECO:0000313" key="3">
    <source>
        <dbReference type="Proteomes" id="UP000002601"/>
    </source>
</evidence>
<dbReference type="PANTHER" id="PTHR43581:SF2">
    <property type="entry name" value="EXCINUCLEASE ATPASE SUBUNIT"/>
    <property type="match status" value="1"/>
</dbReference>
<dbReference type="STRING" id="526222.Desal_2860"/>
<dbReference type="EMBL" id="CP001649">
    <property type="protein sequence ID" value="ACS80912.1"/>
    <property type="molecule type" value="Genomic_DNA"/>
</dbReference>
<gene>
    <name evidence="2" type="ordered locus">Desal_2860</name>
</gene>
<sequence length="409" mass="46516">MKLLIENFYNIKHAELDFKKFNILIGPQAAGKSLIAKVMYLFEEIYTIQSSLNYSEDEFKKHLPKLDELFKSIFETQQLQQDFSLFLSICPDVGWKISTKGLQTLNINQIKKEKFPDEESIDLINQVRELFKKNKQEKGLQITNDSIEKIVDLAQSELSKYGSERHLFIPASRSLVSIIADNTFWLSSNNVELLLNRFGQVYTKQLAYETADKCSYSCPPLKSIIKGEIIKTTPNKYIIINKDRKVTLSNASSGQQSTIPILIALNKLENSAIQTTYIEEPEAHIFPDAQNLLTRYIAEIHNQTGTNITLTTHSPYLLTTVNTLIYANTVASQSEEKAAKVREIIPESEWLKAEDVAAYMVNEDGTVESIFDEEEGLIVADAIDDISDVIGSKYNELLDIEFDEEEQDD</sequence>
<evidence type="ECO:0000313" key="2">
    <source>
        <dbReference type="EMBL" id="ACS80912.1"/>
    </source>
</evidence>
<dbReference type="RefSeq" id="WP_015852728.1">
    <property type="nucleotide sequence ID" value="NC_012881.1"/>
</dbReference>
<dbReference type="Gene3D" id="3.40.50.300">
    <property type="entry name" value="P-loop containing nucleotide triphosphate hydrolases"/>
    <property type="match status" value="1"/>
</dbReference>
<dbReference type="HOGENOM" id="CLU_053347_1_0_7"/>
<protein>
    <recommendedName>
        <fullName evidence="1">Endonuclease GajA/Old nuclease/RecF-like AAA domain-containing protein</fullName>
    </recommendedName>
</protein>
<dbReference type="eggNOG" id="COG1106">
    <property type="taxonomic scope" value="Bacteria"/>
</dbReference>
<dbReference type="KEGG" id="dsa:Desal_2860"/>
<feature type="domain" description="Endonuclease GajA/Old nuclease/RecF-like AAA" evidence="1">
    <location>
        <begin position="42"/>
        <end position="317"/>
    </location>
</feature>
<dbReference type="InterPro" id="IPR027417">
    <property type="entry name" value="P-loop_NTPase"/>
</dbReference>
<keyword evidence="3" id="KW-1185">Reference proteome</keyword>
<name>C6C041_MARSD</name>
<dbReference type="AlphaFoldDB" id="C6C041"/>
<evidence type="ECO:0000259" key="1">
    <source>
        <dbReference type="Pfam" id="PF13175"/>
    </source>
</evidence>
<dbReference type="SUPFAM" id="SSF52540">
    <property type="entry name" value="P-loop containing nucleoside triphosphate hydrolases"/>
    <property type="match status" value="1"/>
</dbReference>
<reference evidence="2 3" key="1">
    <citation type="submission" date="2009-06" db="EMBL/GenBank/DDBJ databases">
        <title>Complete sequence of Desulfovibrio salexigens DSM 2638.</title>
        <authorList>
            <consortium name="US DOE Joint Genome Institute"/>
            <person name="Lucas S."/>
            <person name="Copeland A."/>
            <person name="Lapidus A."/>
            <person name="Glavina del Rio T."/>
            <person name="Tice H."/>
            <person name="Bruce D."/>
            <person name="Goodwin L."/>
            <person name="Pitluck S."/>
            <person name="Munk A.C."/>
            <person name="Brettin T."/>
            <person name="Detter J.C."/>
            <person name="Han C."/>
            <person name="Tapia R."/>
            <person name="Larimer F."/>
            <person name="Land M."/>
            <person name="Hauser L."/>
            <person name="Kyrpides N."/>
            <person name="Anderson I."/>
            <person name="Wall J.D."/>
            <person name="Arkin A.P."/>
            <person name="Dehal P."/>
            <person name="Chivian D."/>
            <person name="Giles B."/>
            <person name="Hazen T.C."/>
        </authorList>
    </citation>
    <scope>NUCLEOTIDE SEQUENCE [LARGE SCALE GENOMIC DNA]</scope>
    <source>
        <strain evidence="3">ATCC 14822 / DSM 2638 / NCIMB 8403 / VKM B-1763</strain>
    </source>
</reference>
<dbReference type="Pfam" id="PF13175">
    <property type="entry name" value="AAA_15"/>
    <property type="match status" value="1"/>
</dbReference>
<dbReference type="Proteomes" id="UP000002601">
    <property type="component" value="Chromosome"/>
</dbReference>
<organism evidence="2 3">
    <name type="scientific">Maridesulfovibrio salexigens (strain ATCC 14822 / DSM 2638 / NCIMB 8403 / VKM B-1763)</name>
    <name type="common">Desulfovibrio salexigens</name>
    <dbReference type="NCBI Taxonomy" id="526222"/>
    <lineage>
        <taxon>Bacteria</taxon>
        <taxon>Pseudomonadati</taxon>
        <taxon>Thermodesulfobacteriota</taxon>
        <taxon>Desulfovibrionia</taxon>
        <taxon>Desulfovibrionales</taxon>
        <taxon>Desulfovibrionaceae</taxon>
        <taxon>Maridesulfovibrio</taxon>
    </lineage>
</organism>
<accession>C6C041</accession>
<dbReference type="OrthoDB" id="3322489at2"/>